<dbReference type="EMBL" id="CAJRAU010000001">
    <property type="protein sequence ID" value="CAG5067549.1"/>
    <property type="molecule type" value="Genomic_DNA"/>
</dbReference>
<accession>A0ABM8UJ66</accession>
<evidence type="ECO:0000256" key="1">
    <source>
        <dbReference type="SAM" id="MobiDB-lite"/>
    </source>
</evidence>
<organism evidence="2 3">
    <name type="scientific">Dyadobacter linearis</name>
    <dbReference type="NCBI Taxonomy" id="2823330"/>
    <lineage>
        <taxon>Bacteria</taxon>
        <taxon>Pseudomonadati</taxon>
        <taxon>Bacteroidota</taxon>
        <taxon>Cytophagia</taxon>
        <taxon>Cytophagales</taxon>
        <taxon>Spirosomataceae</taxon>
        <taxon>Dyadobacter</taxon>
    </lineage>
</organism>
<protein>
    <submittedName>
        <fullName evidence="2">Uncharacterized protein</fullName>
    </submittedName>
</protein>
<feature type="compositionally biased region" description="Low complexity" evidence="1">
    <location>
        <begin position="109"/>
        <end position="118"/>
    </location>
</feature>
<comment type="caution">
    <text evidence="2">The sequence shown here is derived from an EMBL/GenBank/DDBJ whole genome shotgun (WGS) entry which is preliminary data.</text>
</comment>
<evidence type="ECO:0000313" key="2">
    <source>
        <dbReference type="EMBL" id="CAG5067549.1"/>
    </source>
</evidence>
<keyword evidence="3" id="KW-1185">Reference proteome</keyword>
<name>A0ABM8UJ66_9BACT</name>
<proteinExistence type="predicted"/>
<gene>
    <name evidence="2" type="ORF">DYBT9623_00270</name>
</gene>
<dbReference type="Proteomes" id="UP000679725">
    <property type="component" value="Unassembled WGS sequence"/>
</dbReference>
<feature type="compositionally biased region" description="Basic and acidic residues" evidence="1">
    <location>
        <begin position="119"/>
        <end position="130"/>
    </location>
</feature>
<evidence type="ECO:0000313" key="3">
    <source>
        <dbReference type="Proteomes" id="UP000679725"/>
    </source>
</evidence>
<sequence length="282" mass="29503">MYNKSDNISGHGGSINSPFQIVRLLVLTALVVVFVSAARAQTASTVLTNAGVIEMHKSGLGPDIILSSIESSVCKFNVTATGLVALKKSGVDDLVIKAMMDKQAGKTATAAAPATAAAKPEKKEPVAKKPEGPALSLLNHVYYSPSAAEPRALEKMVAGIRTKQGPFGASILFQVEGAKSALRLTADDNAVFAMNTGSEVLPELVLYKLKVVRGKREVATMKAGTFSGVKTGEDVITLDISKLGNGIFRITPSKKLLPGEYFFTGKPSTGSTSADAFAFAID</sequence>
<reference evidence="2 3" key="1">
    <citation type="submission" date="2021-04" db="EMBL/GenBank/DDBJ databases">
        <authorList>
            <person name="Rodrigo-Torres L."/>
            <person name="Arahal R. D."/>
            <person name="Lucena T."/>
        </authorList>
    </citation>
    <scope>NUCLEOTIDE SEQUENCE [LARGE SCALE GENOMIC DNA]</scope>
    <source>
        <strain evidence="2 3">CECT 9623</strain>
    </source>
</reference>
<feature type="region of interest" description="Disordered" evidence="1">
    <location>
        <begin position="109"/>
        <end position="130"/>
    </location>
</feature>